<accession>A0A8H9YWG3</accession>
<gene>
    <name evidence="1" type="ORF">HU722_29890</name>
</gene>
<dbReference type="EMBL" id="JABWQF010000022">
    <property type="protein sequence ID" value="MBC3295749.1"/>
    <property type="molecule type" value="Genomic_DNA"/>
</dbReference>
<sequence length="55" mass="6162">MKNKKDVKTNCVTVRLTDAQVIALQELSKSGVCDRETLASAFQYLLNQHIILKKG</sequence>
<organism evidence="1">
    <name type="scientific">Pseudomonas tritici</name>
    <dbReference type="NCBI Taxonomy" id="2745518"/>
    <lineage>
        <taxon>Bacteria</taxon>
        <taxon>Pseudomonadati</taxon>
        <taxon>Pseudomonadota</taxon>
        <taxon>Gammaproteobacteria</taxon>
        <taxon>Pseudomonadales</taxon>
        <taxon>Pseudomonadaceae</taxon>
        <taxon>Pseudomonas</taxon>
    </lineage>
</organism>
<protein>
    <submittedName>
        <fullName evidence="1">Uncharacterized protein</fullName>
    </submittedName>
</protein>
<evidence type="ECO:0000313" key="1">
    <source>
        <dbReference type="EMBL" id="MBC3295749.1"/>
    </source>
</evidence>
<reference evidence="1" key="1">
    <citation type="journal article" date="2020" name="Microorganisms">
        <title>Reliable Identification of Environmental Pseudomonas Isolates Using the rpoD Gene.</title>
        <authorList>
            <consortium name="The Broad Institute Genome Sequencing Platform"/>
            <person name="Girard L."/>
            <person name="Lood C."/>
            <person name="Rokni-Zadeh H."/>
            <person name="van Noort V."/>
            <person name="Lavigne R."/>
            <person name="De Mot R."/>
        </authorList>
    </citation>
    <scope>NUCLEOTIDE SEQUENCE [LARGE SCALE GENOMIC DNA]</scope>
    <source>
        <strain evidence="1">SWRI145</strain>
    </source>
</reference>
<proteinExistence type="predicted"/>
<comment type="caution">
    <text evidence="1">The sequence shown here is derived from an EMBL/GenBank/DDBJ whole genome shotgun (WGS) entry which is preliminary data.</text>
</comment>
<dbReference type="AlphaFoldDB" id="A0A8H9YWG3"/>
<name>A0A8H9YWG3_9PSED</name>